<proteinExistence type="predicted"/>
<dbReference type="Pfam" id="PF00005">
    <property type="entry name" value="ABC_tran"/>
    <property type="match status" value="1"/>
</dbReference>
<name>A0A917HGN6_9BACL</name>
<dbReference type="AlphaFoldDB" id="A0A917HGN6"/>
<dbReference type="SUPFAM" id="SSF52540">
    <property type="entry name" value="P-loop containing nucleoside triphosphate hydrolases"/>
    <property type="match status" value="1"/>
</dbReference>
<dbReference type="InterPro" id="IPR027417">
    <property type="entry name" value="P-loop_NTPase"/>
</dbReference>
<keyword evidence="2 4" id="KW-0067">ATP-binding</keyword>
<feature type="domain" description="ABC transporter" evidence="3">
    <location>
        <begin position="5"/>
        <end position="238"/>
    </location>
</feature>
<reference evidence="4 5" key="1">
    <citation type="journal article" date="2014" name="Int. J. Syst. Evol. Microbiol.">
        <title>Complete genome sequence of Corynebacterium casei LMG S-19264T (=DSM 44701T), isolated from a smear-ripened cheese.</title>
        <authorList>
            <consortium name="US DOE Joint Genome Institute (JGI-PGF)"/>
            <person name="Walter F."/>
            <person name="Albersmeier A."/>
            <person name="Kalinowski J."/>
            <person name="Ruckert C."/>
        </authorList>
    </citation>
    <scope>NUCLEOTIDE SEQUENCE [LARGE SCALE GENOMIC DNA]</scope>
    <source>
        <strain evidence="4 5">CGMCC 1.15286</strain>
    </source>
</reference>
<keyword evidence="5" id="KW-1185">Reference proteome</keyword>
<evidence type="ECO:0000313" key="5">
    <source>
        <dbReference type="Proteomes" id="UP000600247"/>
    </source>
</evidence>
<protein>
    <submittedName>
        <fullName evidence="4">Glutamine ABC transporter ATP-binding protein</fullName>
    </submittedName>
</protein>
<dbReference type="Gene3D" id="3.40.50.300">
    <property type="entry name" value="P-loop containing nucleotide triphosphate hydrolases"/>
    <property type="match status" value="1"/>
</dbReference>
<dbReference type="Proteomes" id="UP000600247">
    <property type="component" value="Unassembled WGS sequence"/>
</dbReference>
<comment type="caution">
    <text evidence="4">The sequence shown here is derived from an EMBL/GenBank/DDBJ whole genome shotgun (WGS) entry which is preliminary data.</text>
</comment>
<organism evidence="4 5">
    <name type="scientific">Paenibacillus radicis</name>
    <name type="common">ex Gao et al. 2016</name>
    <dbReference type="NCBI Taxonomy" id="1737354"/>
    <lineage>
        <taxon>Bacteria</taxon>
        <taxon>Bacillati</taxon>
        <taxon>Bacillota</taxon>
        <taxon>Bacilli</taxon>
        <taxon>Bacillales</taxon>
        <taxon>Paenibacillaceae</taxon>
        <taxon>Paenibacillus</taxon>
    </lineage>
</organism>
<dbReference type="PANTHER" id="PTHR43423:SF1">
    <property type="entry name" value="ABC TRANSPORTER I FAMILY MEMBER 17"/>
    <property type="match status" value="1"/>
</dbReference>
<evidence type="ECO:0000313" key="4">
    <source>
        <dbReference type="EMBL" id="GGG77490.1"/>
    </source>
</evidence>
<gene>
    <name evidence="4" type="ORF">GCM10010918_37730</name>
</gene>
<dbReference type="SMART" id="SM00382">
    <property type="entry name" value="AAA"/>
    <property type="match status" value="1"/>
</dbReference>
<dbReference type="PANTHER" id="PTHR43423">
    <property type="entry name" value="ABC TRANSPORTER I FAMILY MEMBER 17"/>
    <property type="match status" value="1"/>
</dbReference>
<accession>A0A917HGN6</accession>
<keyword evidence="1" id="KW-0547">Nucleotide-binding</keyword>
<dbReference type="GO" id="GO:0016887">
    <property type="term" value="F:ATP hydrolysis activity"/>
    <property type="evidence" value="ECO:0007669"/>
    <property type="project" value="InterPro"/>
</dbReference>
<evidence type="ECO:0000256" key="2">
    <source>
        <dbReference type="ARBA" id="ARBA00022840"/>
    </source>
</evidence>
<dbReference type="PROSITE" id="PS50893">
    <property type="entry name" value="ABC_TRANSPORTER_2"/>
    <property type="match status" value="1"/>
</dbReference>
<evidence type="ECO:0000256" key="1">
    <source>
        <dbReference type="ARBA" id="ARBA00022741"/>
    </source>
</evidence>
<evidence type="ECO:0000259" key="3">
    <source>
        <dbReference type="PROSITE" id="PS50893"/>
    </source>
</evidence>
<sequence length="250" mass="27943">MAPLLSMNRISKRRPDKAREWLFDDITAAIDKGERVALLGASGTGKSTLLRIAALLEPIDDGELHLEGIAQISFKPEHWRKKISYVAQAPVMLAGTVEQNLRTASELHGTLFDEPLARRCMAEAELGHLDWKKPAAELSGGEKQRTALVRSLLLRPAMLLLDETTSSLDPTSKEAVEHMLNRWAEREGTAMAWITHDMEQSRSVSDQIWFMGDGKLLERGDTKAFFQGPSTEQARRFIQKPIEREAGGNE</sequence>
<dbReference type="EMBL" id="BMHY01000007">
    <property type="protein sequence ID" value="GGG77490.1"/>
    <property type="molecule type" value="Genomic_DNA"/>
</dbReference>
<dbReference type="GO" id="GO:0005524">
    <property type="term" value="F:ATP binding"/>
    <property type="evidence" value="ECO:0007669"/>
    <property type="project" value="UniProtKB-KW"/>
</dbReference>
<dbReference type="InterPro" id="IPR003593">
    <property type="entry name" value="AAA+_ATPase"/>
</dbReference>
<dbReference type="InterPro" id="IPR003439">
    <property type="entry name" value="ABC_transporter-like_ATP-bd"/>
</dbReference>
<dbReference type="RefSeq" id="WP_188890738.1">
    <property type="nucleotide sequence ID" value="NZ_BMHY01000007.1"/>
</dbReference>